<feature type="domain" description="Glycosyltransferase 2-like" evidence="1">
    <location>
        <begin position="13"/>
        <end position="140"/>
    </location>
</feature>
<dbReference type="Pfam" id="PF00535">
    <property type="entry name" value="Glycos_transf_2"/>
    <property type="match status" value="1"/>
</dbReference>
<dbReference type="PANTHER" id="PTHR22916:SF3">
    <property type="entry name" value="UDP-GLCNAC:BETAGAL BETA-1,3-N-ACETYLGLUCOSAMINYLTRANSFERASE-LIKE PROTEIN 1"/>
    <property type="match status" value="1"/>
</dbReference>
<keyword evidence="3" id="KW-1185">Reference proteome</keyword>
<dbReference type="EMBL" id="CP065938">
    <property type="protein sequence ID" value="UWX06241.1"/>
    <property type="molecule type" value="Genomic_DNA"/>
</dbReference>
<dbReference type="Gene3D" id="3.90.550.10">
    <property type="entry name" value="Spore Coat Polysaccharide Biosynthesis Protein SpsA, Chain A"/>
    <property type="match status" value="1"/>
</dbReference>
<reference evidence="2" key="1">
    <citation type="submission" date="2020-12" db="EMBL/GenBank/DDBJ databases">
        <title>Taurinivorans muris gen. nov., sp. nov., fundamental and realized metabolic niche of a ubiquitous sulfidogenic bacterium in the murine intestine.</title>
        <authorList>
            <person name="Ye H."/>
            <person name="Hanson B.T."/>
            <person name="Loy A."/>
        </authorList>
    </citation>
    <scope>NUCLEOTIDE SEQUENCE</scope>
    <source>
        <strain evidence="2">LT0009</strain>
    </source>
</reference>
<dbReference type="InterPro" id="IPR029044">
    <property type="entry name" value="Nucleotide-diphossugar_trans"/>
</dbReference>
<evidence type="ECO:0000313" key="2">
    <source>
        <dbReference type="EMBL" id="UWX06241.1"/>
    </source>
</evidence>
<organism evidence="2 3">
    <name type="scientific">Taurinivorans muris</name>
    <dbReference type="NCBI Taxonomy" id="2787751"/>
    <lineage>
        <taxon>Bacteria</taxon>
        <taxon>Pseudomonadati</taxon>
        <taxon>Thermodesulfobacteriota</taxon>
        <taxon>Desulfovibrionia</taxon>
        <taxon>Desulfovibrionales</taxon>
        <taxon>Desulfovibrionaceae</taxon>
        <taxon>Taurinivorans</taxon>
    </lineage>
</organism>
<dbReference type="Proteomes" id="UP001058120">
    <property type="component" value="Chromosome"/>
</dbReference>
<accession>A0ABY5Y351</accession>
<dbReference type="InterPro" id="IPR001173">
    <property type="entry name" value="Glyco_trans_2-like"/>
</dbReference>
<dbReference type="PANTHER" id="PTHR22916">
    <property type="entry name" value="GLYCOSYLTRANSFERASE"/>
    <property type="match status" value="1"/>
</dbReference>
<evidence type="ECO:0000313" key="3">
    <source>
        <dbReference type="Proteomes" id="UP001058120"/>
    </source>
</evidence>
<dbReference type="RefSeq" id="WP_334315844.1">
    <property type="nucleotide sequence ID" value="NZ_CP065938.1"/>
</dbReference>
<protein>
    <submittedName>
        <fullName evidence="2">Glycosyltransferase</fullName>
    </submittedName>
</protein>
<dbReference type="SUPFAM" id="SSF53448">
    <property type="entry name" value="Nucleotide-diphospho-sugar transferases"/>
    <property type="match status" value="1"/>
</dbReference>
<gene>
    <name evidence="2" type="ORF">JBF11_02695</name>
</gene>
<sequence>MHSGKSRIAIACTTYNHEKYIARAIESFLMQQVSEPFEIHICDDASTDNTQAIITAYQKKYPHIIKANLLRKNLWQKGYAISKYVLFPAISAEYVALCEGDDYFTDPLKLQKQVDFLDQHKEYAICFHPVKVIHDNGKKAEIFPDFPDIVQRNSFTLSDLLIKNFIQTNSCMYRWRFNAVDTPQKLIPDAMLPCDHWWHLLHAEKGKIGKLNEIMSVYNRHKNGIWTMNEDNDPTWYFNNAILHINFCLEVEKKYKNVHYSDLKKNLAMNLFIVSLEHQRYEFIAELKKYPELMQYALEMLKKINPDQDMGKLIKFILTKA</sequence>
<name>A0ABY5Y351_9BACT</name>
<proteinExistence type="predicted"/>
<evidence type="ECO:0000259" key="1">
    <source>
        <dbReference type="Pfam" id="PF00535"/>
    </source>
</evidence>